<dbReference type="PIRSF" id="PIRSF005047">
    <property type="entry name" value="UCP005047_YshC"/>
    <property type="match status" value="1"/>
</dbReference>
<dbReference type="EMBL" id="SWBQ01000001">
    <property type="protein sequence ID" value="TKC08904.1"/>
    <property type="molecule type" value="Genomic_DNA"/>
</dbReference>
<reference evidence="3 4" key="1">
    <citation type="submission" date="2019-04" db="EMBL/GenBank/DDBJ databases">
        <title>Pedobacter sp. RP-3-15 sp. nov., isolated from Arctic soil.</title>
        <authorList>
            <person name="Dahal R.H."/>
            <person name="Kim D.-U."/>
        </authorList>
    </citation>
    <scope>NUCLEOTIDE SEQUENCE [LARGE SCALE GENOMIC DNA]</scope>
    <source>
        <strain evidence="3 4">RP-3-15</strain>
    </source>
</reference>
<sequence>MENKAIARTLRLLSQLMELHNENPFKIKSVANAAFKVDKLPFAIKTKNLEEIAQIDGLGKSISSKVWEMLQTGTMAELQAILTETPEGIVEMLGIKGIGPKKIVVIWKDLGIENIGELYYACNENRLIEAKGFGLKTQEEIKKVIEFQMAAHGKFLYAQTEPLVNKLHADLSVWLKGISGEPLLGVAGAYRRCLEIIEEVELVLGAETIQEIYDRIAEFEPLNFEPHTENTLIALSPFGLKIKLHLTDKKDFYLNWFRLTGNEAHVKQVLDMAGPGPFADEYEIYRKAGLSFVEPELRESLDEIQLAKENKLPVLIKYEDLKGSLHNHSTWSDGVHKLEEMAQYCKENLQLEYLGICDHSRSAFYANGLNEQRVYAQHQEINALNAKLAPFKIFKGIESDILYDGALDYSDDILKTFDFVVASVHSNLRMDEEKATARLIKAIENPYTTILGHPTGRLLLSRKGYPIDYTKVIDACAANNVVIEINANPLRLDLDWRWHRYALEKGVLLSVNPDAHRTEGFHDTRFGLLIGRKGGLTAKQCLNAMSLEDISQYFSNKK</sequence>
<dbReference type="InterPro" id="IPR016195">
    <property type="entry name" value="Pol/histidinol_Pase-like"/>
</dbReference>
<dbReference type="GO" id="GO:0003887">
    <property type="term" value="F:DNA-directed DNA polymerase activity"/>
    <property type="evidence" value="ECO:0007669"/>
    <property type="project" value="InterPro"/>
</dbReference>
<dbReference type="InterPro" id="IPR043519">
    <property type="entry name" value="NT_sf"/>
</dbReference>
<dbReference type="Gene3D" id="3.30.210.10">
    <property type="entry name" value="DNA polymerase, thumb domain"/>
    <property type="match status" value="1"/>
</dbReference>
<dbReference type="PANTHER" id="PTHR36928">
    <property type="entry name" value="PHOSPHATASE YCDX-RELATED"/>
    <property type="match status" value="1"/>
</dbReference>
<dbReference type="InterPro" id="IPR010994">
    <property type="entry name" value="RuvA_2-like"/>
</dbReference>
<evidence type="ECO:0000259" key="1">
    <source>
        <dbReference type="SMART" id="SM00481"/>
    </source>
</evidence>
<dbReference type="InterPro" id="IPR003141">
    <property type="entry name" value="Pol/His_phosphatase_N"/>
</dbReference>
<dbReference type="Proteomes" id="UP000307244">
    <property type="component" value="Unassembled WGS sequence"/>
</dbReference>
<dbReference type="SUPFAM" id="SSF47781">
    <property type="entry name" value="RuvA domain 2-like"/>
    <property type="match status" value="1"/>
</dbReference>
<evidence type="ECO:0000313" key="4">
    <source>
        <dbReference type="Proteomes" id="UP000307244"/>
    </source>
</evidence>
<dbReference type="SMART" id="SM00481">
    <property type="entry name" value="POLIIIAc"/>
    <property type="match status" value="1"/>
</dbReference>
<dbReference type="Pfam" id="PF14716">
    <property type="entry name" value="HHH_8"/>
    <property type="match status" value="1"/>
</dbReference>
<keyword evidence="3" id="KW-0540">Nuclease</keyword>
<dbReference type="GO" id="GO:0003677">
    <property type="term" value="F:DNA binding"/>
    <property type="evidence" value="ECO:0007669"/>
    <property type="project" value="InterPro"/>
</dbReference>
<dbReference type="Gene3D" id="3.20.20.140">
    <property type="entry name" value="Metal-dependent hydrolases"/>
    <property type="match status" value="1"/>
</dbReference>
<protein>
    <submittedName>
        <fullName evidence="3">DNA polymerase/3'-5' exonuclease PolX</fullName>
    </submittedName>
</protein>
<dbReference type="GO" id="GO:0005829">
    <property type="term" value="C:cytosol"/>
    <property type="evidence" value="ECO:0007669"/>
    <property type="project" value="TreeGrafter"/>
</dbReference>
<dbReference type="CDD" id="cd07436">
    <property type="entry name" value="PHP_PolX"/>
    <property type="match status" value="1"/>
</dbReference>
<dbReference type="InterPro" id="IPR010996">
    <property type="entry name" value="HHH_MUS81"/>
</dbReference>
<dbReference type="SUPFAM" id="SSF47802">
    <property type="entry name" value="DNA polymerase beta, N-terminal domain-like"/>
    <property type="match status" value="1"/>
</dbReference>
<evidence type="ECO:0000259" key="2">
    <source>
        <dbReference type="SMART" id="SM00483"/>
    </source>
</evidence>
<dbReference type="SUPFAM" id="SSF81301">
    <property type="entry name" value="Nucleotidyltransferase"/>
    <property type="match status" value="1"/>
</dbReference>
<dbReference type="SUPFAM" id="SSF89550">
    <property type="entry name" value="PHP domain-like"/>
    <property type="match status" value="1"/>
</dbReference>
<dbReference type="RefSeq" id="WP_136834323.1">
    <property type="nucleotide sequence ID" value="NZ_SWBQ01000001.1"/>
</dbReference>
<dbReference type="GO" id="GO:0004527">
    <property type="term" value="F:exonuclease activity"/>
    <property type="evidence" value="ECO:0007669"/>
    <property type="project" value="UniProtKB-KW"/>
</dbReference>
<dbReference type="InterPro" id="IPR037160">
    <property type="entry name" value="DNA_Pol_thumb_sf"/>
</dbReference>
<dbReference type="GO" id="GO:0008270">
    <property type="term" value="F:zinc ion binding"/>
    <property type="evidence" value="ECO:0007669"/>
    <property type="project" value="TreeGrafter"/>
</dbReference>
<proteinExistence type="predicted"/>
<keyword evidence="4" id="KW-1185">Reference proteome</keyword>
<dbReference type="PANTHER" id="PTHR36928:SF1">
    <property type="entry name" value="PHOSPHATASE YCDX-RELATED"/>
    <property type="match status" value="1"/>
</dbReference>
<dbReference type="InterPro" id="IPR050243">
    <property type="entry name" value="PHP_phosphatase"/>
</dbReference>
<dbReference type="InterPro" id="IPR022311">
    <property type="entry name" value="PolX-like"/>
</dbReference>
<organism evidence="3 4">
    <name type="scientific">Pedobacter frigoris</name>
    <dbReference type="NCBI Taxonomy" id="2571272"/>
    <lineage>
        <taxon>Bacteria</taxon>
        <taxon>Pseudomonadati</taxon>
        <taxon>Bacteroidota</taxon>
        <taxon>Sphingobacteriia</taxon>
        <taxon>Sphingobacteriales</taxon>
        <taxon>Sphingobacteriaceae</taxon>
        <taxon>Pedobacter</taxon>
    </lineage>
</organism>
<evidence type="ECO:0000313" key="3">
    <source>
        <dbReference type="EMBL" id="TKC08904.1"/>
    </source>
</evidence>
<keyword evidence="3" id="KW-0269">Exonuclease</keyword>
<dbReference type="GO" id="GO:0042578">
    <property type="term" value="F:phosphoric ester hydrolase activity"/>
    <property type="evidence" value="ECO:0007669"/>
    <property type="project" value="TreeGrafter"/>
</dbReference>
<dbReference type="SMART" id="SM00483">
    <property type="entry name" value="POLXc"/>
    <property type="match status" value="1"/>
</dbReference>
<dbReference type="InterPro" id="IPR002054">
    <property type="entry name" value="DNA-dir_DNA_pol_X"/>
</dbReference>
<dbReference type="InterPro" id="IPR027421">
    <property type="entry name" value="DNA_pol_lamdba_lyase_dom_sf"/>
</dbReference>
<keyword evidence="3" id="KW-0378">Hydrolase</keyword>
<feature type="domain" description="Polymerase/histidinol phosphatase N-terminal" evidence="1">
    <location>
        <begin position="323"/>
        <end position="403"/>
    </location>
</feature>
<dbReference type="Gene3D" id="1.10.150.20">
    <property type="entry name" value="5' to 3' exonuclease, C-terminal subdomain"/>
    <property type="match status" value="1"/>
</dbReference>
<comment type="caution">
    <text evidence="3">The sequence shown here is derived from an EMBL/GenBank/DDBJ whole genome shotgun (WGS) entry which is preliminary data.</text>
</comment>
<accession>A0A4U1CN45</accession>
<feature type="domain" description="DNA-directed DNA polymerase X" evidence="2">
    <location>
        <begin position="1"/>
        <end position="299"/>
    </location>
</feature>
<dbReference type="GO" id="GO:0071978">
    <property type="term" value="P:bacterial-type flagellum-dependent swarming motility"/>
    <property type="evidence" value="ECO:0007669"/>
    <property type="project" value="TreeGrafter"/>
</dbReference>
<gene>
    <name evidence="3" type="ORF">FA047_02065</name>
</gene>
<dbReference type="Gene3D" id="1.10.150.110">
    <property type="entry name" value="DNA polymerase beta, N-terminal domain-like"/>
    <property type="match status" value="1"/>
</dbReference>
<dbReference type="InterPro" id="IPR047967">
    <property type="entry name" value="PolX_PHP"/>
</dbReference>
<name>A0A4U1CN45_9SPHI</name>
<dbReference type="AlphaFoldDB" id="A0A4U1CN45"/>
<dbReference type="Pfam" id="PF14520">
    <property type="entry name" value="HHH_5"/>
    <property type="match status" value="1"/>
</dbReference>
<dbReference type="OrthoDB" id="9808747at2"/>